<dbReference type="STRING" id="40998.A0A2P7ZDW5"/>
<feature type="compositionally biased region" description="Basic and acidic residues" evidence="1">
    <location>
        <begin position="344"/>
        <end position="354"/>
    </location>
</feature>
<evidence type="ECO:0000313" key="4">
    <source>
        <dbReference type="Proteomes" id="UP000243723"/>
    </source>
</evidence>
<dbReference type="Pfam" id="PF10419">
    <property type="entry name" value="TFIIIC_sub6"/>
    <property type="match status" value="1"/>
</dbReference>
<keyword evidence="4" id="KW-1185">Reference proteome</keyword>
<evidence type="ECO:0000313" key="3">
    <source>
        <dbReference type="EMBL" id="PSK46414.1"/>
    </source>
</evidence>
<sequence length="447" mass="49453">MDDESNGDTWEYEYDYHDPEVVYITVDFSTHAPPSITSKKSGDELAKNDLRKTQSMNARKPRKKRKIQGLEAENGAPTDAPTPGTPAIAMFFEDAVEDSPAPPSAAPDKTQPNLGGLSDPTAPSSEQSTLQILDLHTRNPLITYNSQFYTCHWATDIGTSLYITPPLTTHTNLYPPLRSFSSFELLAKTRARLVAVPARLKPNIAPLATPLPPIQDPFSTPGTFTPETVENFTLSTAEGDTIEYAPSGQLKIHIPANASEAKKSQAAFLERWSELKAKKGWKDPIPVKAMKNYRVPDDWEDERKRWAEVEQREGILGLGKDGEEETGMVRARRRRRGLGEEMVRRAGEEIEGGRNKRSRGPTGRKPGRPRKIAVQEEGGGVPAKELSEEVEGGEEQEDEEEGEDEDAGEDEDEDEEGDEDEEADGDGGDDDMEVYEETLPGEGVIQF</sequence>
<reference evidence="3 4" key="1">
    <citation type="submission" date="2017-05" db="EMBL/GenBank/DDBJ databases">
        <title>Draft genome sequence of Elsinoe australis.</title>
        <authorList>
            <person name="Cheng Q."/>
        </authorList>
    </citation>
    <scope>NUCLEOTIDE SEQUENCE [LARGE SCALE GENOMIC DNA]</scope>
    <source>
        <strain evidence="3 4">NL1</strain>
    </source>
</reference>
<dbReference type="EMBL" id="NHZQ01000236">
    <property type="protein sequence ID" value="PSK46414.1"/>
    <property type="molecule type" value="Genomic_DNA"/>
</dbReference>
<feature type="region of interest" description="Disordered" evidence="1">
    <location>
        <begin position="31"/>
        <end position="128"/>
    </location>
</feature>
<feature type="compositionally biased region" description="Basic and acidic residues" evidence="1">
    <location>
        <begin position="40"/>
        <end position="52"/>
    </location>
</feature>
<organism evidence="3 4">
    <name type="scientific">Elsinoe australis</name>
    <dbReference type="NCBI Taxonomy" id="40998"/>
    <lineage>
        <taxon>Eukaryota</taxon>
        <taxon>Fungi</taxon>
        <taxon>Dikarya</taxon>
        <taxon>Ascomycota</taxon>
        <taxon>Pezizomycotina</taxon>
        <taxon>Dothideomycetes</taxon>
        <taxon>Dothideomycetidae</taxon>
        <taxon>Myriangiales</taxon>
        <taxon>Elsinoaceae</taxon>
        <taxon>Elsinoe</taxon>
    </lineage>
</organism>
<dbReference type="AlphaFoldDB" id="A0A2P7ZDW5"/>
<dbReference type="Gene3D" id="2.60.40.4370">
    <property type="match status" value="1"/>
</dbReference>
<evidence type="ECO:0000256" key="1">
    <source>
        <dbReference type="SAM" id="MobiDB-lite"/>
    </source>
</evidence>
<gene>
    <name evidence="3" type="ORF">B9Z65_5382</name>
</gene>
<protein>
    <recommendedName>
        <fullName evidence="2">Transcription factor TFIIIC triple barrel domain-containing protein</fullName>
    </recommendedName>
</protein>
<dbReference type="InterPro" id="IPR019481">
    <property type="entry name" value="TFIIIC_triple_barrel"/>
</dbReference>
<feature type="compositionally biased region" description="Low complexity" evidence="1">
    <location>
        <begin position="76"/>
        <end position="89"/>
    </location>
</feature>
<feature type="region of interest" description="Disordered" evidence="1">
    <location>
        <begin position="344"/>
        <end position="447"/>
    </location>
</feature>
<feature type="compositionally biased region" description="Acidic residues" evidence="1">
    <location>
        <begin position="388"/>
        <end position="436"/>
    </location>
</feature>
<comment type="caution">
    <text evidence="3">The sequence shown here is derived from an EMBL/GenBank/DDBJ whole genome shotgun (WGS) entry which is preliminary data.</text>
</comment>
<evidence type="ECO:0000259" key="2">
    <source>
        <dbReference type="Pfam" id="PF10419"/>
    </source>
</evidence>
<name>A0A2P7ZDW5_9PEZI</name>
<dbReference type="OrthoDB" id="1877767at2759"/>
<proteinExistence type="predicted"/>
<accession>A0A2P7ZDW5</accession>
<feature type="domain" description="Transcription factor TFIIIC triple barrel" evidence="2">
    <location>
        <begin position="20"/>
        <end position="201"/>
    </location>
</feature>
<dbReference type="Proteomes" id="UP000243723">
    <property type="component" value="Unassembled WGS sequence"/>
</dbReference>